<reference evidence="1 2" key="1">
    <citation type="submission" date="2012-10" db="EMBL/GenBank/DDBJ databases">
        <authorList>
            <person name="Harkins D.M."/>
            <person name="Durkin A.S."/>
            <person name="Brinkac L.M."/>
            <person name="Haft D.H."/>
            <person name="Selengut J.D."/>
            <person name="Sanka R."/>
            <person name="DePew J."/>
            <person name="Purushe J."/>
            <person name="Chanthongthip A."/>
            <person name="Lattana O."/>
            <person name="Phetsouvanh R."/>
            <person name="Newton P.N."/>
            <person name="Vinetz J.M."/>
            <person name="Sutton G.G."/>
            <person name="Nierman W.C."/>
            <person name="Fouts D.E."/>
        </authorList>
    </citation>
    <scope>NUCLEOTIDE SEQUENCE [LARGE SCALE GENOMIC DNA]</scope>
    <source>
        <strain evidence="1 2">UI 12758</strain>
    </source>
</reference>
<sequence>MFAEKKRRIHASYFQIVEVPARFVHRRNFSVRVPTDS</sequence>
<evidence type="ECO:0000313" key="1">
    <source>
        <dbReference type="EMBL" id="EKR56043.1"/>
    </source>
</evidence>
<name>A0A0E2D7L2_LEPIR</name>
<gene>
    <name evidence="1" type="ORF">LEP1GSC105_4692</name>
</gene>
<dbReference type="Proteomes" id="UP000001340">
    <property type="component" value="Unassembled WGS sequence"/>
</dbReference>
<dbReference type="EMBL" id="AHNR02000023">
    <property type="protein sequence ID" value="EKR56043.1"/>
    <property type="molecule type" value="Genomic_DNA"/>
</dbReference>
<dbReference type="AlphaFoldDB" id="A0A0E2D7L2"/>
<organism evidence="1 2">
    <name type="scientific">Leptospira interrogans str. UI 12758</name>
    <dbReference type="NCBI Taxonomy" id="1049938"/>
    <lineage>
        <taxon>Bacteria</taxon>
        <taxon>Pseudomonadati</taxon>
        <taxon>Spirochaetota</taxon>
        <taxon>Spirochaetia</taxon>
        <taxon>Leptospirales</taxon>
        <taxon>Leptospiraceae</taxon>
        <taxon>Leptospira</taxon>
    </lineage>
</organism>
<evidence type="ECO:0000313" key="2">
    <source>
        <dbReference type="Proteomes" id="UP000001340"/>
    </source>
</evidence>
<accession>A0A0E2D7L2</accession>
<proteinExistence type="predicted"/>
<protein>
    <submittedName>
        <fullName evidence="1">Uncharacterized protein</fullName>
    </submittedName>
</protein>
<comment type="caution">
    <text evidence="1">The sequence shown here is derived from an EMBL/GenBank/DDBJ whole genome shotgun (WGS) entry which is preliminary data.</text>
</comment>